<protein>
    <submittedName>
        <fullName evidence="2">Uncharacterized protein</fullName>
    </submittedName>
</protein>
<dbReference type="RefSeq" id="WP_142988397.1">
    <property type="nucleotide sequence ID" value="NZ_FZOU01000006.1"/>
</dbReference>
<keyword evidence="1" id="KW-0732">Signal</keyword>
<sequence>MKSFPVLPRLGCRLAGALFAATLVVGANVQAQVQTPQAVWAFQGQKPQADGHLTVTPVPGKPLTEKLDFWMTLPGKPAPVKSYQTEMTKKLHMIIVSNDFKTFLHLHPVLGPTGHLVLTQTFPAKGTYQVYTDALPGSLNHQVYRFEVDIDGKTPGVRNLPSSGMGTQVGPYEVDLSTTRLRAGQASMIDIVIQKDGKPATDLHPYLGAPAHAVFLDANDLSYVHAHPMGMDQMMDMSKPMPDMPENGPSPNDMMLHLALQKPGTYKLWLQFRGGKDLYVAEFTITAI</sequence>
<gene>
    <name evidence="2" type="ORF">SAMN05421770_106287</name>
</gene>
<dbReference type="AlphaFoldDB" id="A0A239LBM1"/>
<organism evidence="2 3">
    <name type="scientific">Granulicella rosea</name>
    <dbReference type="NCBI Taxonomy" id="474952"/>
    <lineage>
        <taxon>Bacteria</taxon>
        <taxon>Pseudomonadati</taxon>
        <taxon>Acidobacteriota</taxon>
        <taxon>Terriglobia</taxon>
        <taxon>Terriglobales</taxon>
        <taxon>Acidobacteriaceae</taxon>
        <taxon>Granulicella</taxon>
    </lineage>
</organism>
<dbReference type="OrthoDB" id="128043at2"/>
<name>A0A239LBM1_9BACT</name>
<feature type="chain" id="PRO_5013394450" evidence="1">
    <location>
        <begin position="21"/>
        <end position="288"/>
    </location>
</feature>
<evidence type="ECO:0000256" key="1">
    <source>
        <dbReference type="SAM" id="SignalP"/>
    </source>
</evidence>
<evidence type="ECO:0000313" key="3">
    <source>
        <dbReference type="Proteomes" id="UP000198356"/>
    </source>
</evidence>
<dbReference type="Proteomes" id="UP000198356">
    <property type="component" value="Unassembled WGS sequence"/>
</dbReference>
<keyword evidence="3" id="KW-1185">Reference proteome</keyword>
<reference evidence="2 3" key="1">
    <citation type="submission" date="2017-06" db="EMBL/GenBank/DDBJ databases">
        <authorList>
            <person name="Kim H.J."/>
            <person name="Triplett B.A."/>
        </authorList>
    </citation>
    <scope>NUCLEOTIDE SEQUENCE [LARGE SCALE GENOMIC DNA]</scope>
    <source>
        <strain evidence="2 3">DSM 18704</strain>
    </source>
</reference>
<proteinExistence type="predicted"/>
<feature type="signal peptide" evidence="1">
    <location>
        <begin position="1"/>
        <end position="20"/>
    </location>
</feature>
<accession>A0A239LBM1</accession>
<evidence type="ECO:0000313" key="2">
    <source>
        <dbReference type="EMBL" id="SNT28047.1"/>
    </source>
</evidence>
<dbReference type="EMBL" id="FZOU01000006">
    <property type="protein sequence ID" value="SNT28047.1"/>
    <property type="molecule type" value="Genomic_DNA"/>
</dbReference>